<dbReference type="InterPro" id="IPR004145">
    <property type="entry name" value="DUF243"/>
</dbReference>
<feature type="region of interest" description="Disordered" evidence="1">
    <location>
        <begin position="43"/>
        <end position="75"/>
    </location>
</feature>
<dbReference type="Proteomes" id="UP001219518">
    <property type="component" value="Unassembled WGS sequence"/>
</dbReference>
<feature type="compositionally biased region" description="Low complexity" evidence="1">
    <location>
        <begin position="247"/>
        <end position="306"/>
    </location>
</feature>
<dbReference type="GO" id="GO:0062129">
    <property type="term" value="C:chitin-based extracellular matrix"/>
    <property type="evidence" value="ECO:0007669"/>
    <property type="project" value="TreeGrafter"/>
</dbReference>
<gene>
    <name evidence="3" type="ORF">KUF71_009032</name>
</gene>
<protein>
    <submittedName>
        <fullName evidence="3">ATP-dependent RNA helicase glh-2</fullName>
    </submittedName>
</protein>
<organism evidence="3 4">
    <name type="scientific">Frankliniella fusca</name>
    <dbReference type="NCBI Taxonomy" id="407009"/>
    <lineage>
        <taxon>Eukaryota</taxon>
        <taxon>Metazoa</taxon>
        <taxon>Ecdysozoa</taxon>
        <taxon>Arthropoda</taxon>
        <taxon>Hexapoda</taxon>
        <taxon>Insecta</taxon>
        <taxon>Pterygota</taxon>
        <taxon>Neoptera</taxon>
        <taxon>Paraneoptera</taxon>
        <taxon>Thysanoptera</taxon>
        <taxon>Terebrantia</taxon>
        <taxon>Thripoidea</taxon>
        <taxon>Thripidae</taxon>
        <taxon>Frankliniella</taxon>
    </lineage>
</organism>
<feature type="compositionally biased region" description="Low complexity" evidence="1">
    <location>
        <begin position="43"/>
        <end position="53"/>
    </location>
</feature>
<dbReference type="GO" id="GO:0040003">
    <property type="term" value="P:chitin-based cuticle development"/>
    <property type="evidence" value="ECO:0007669"/>
    <property type="project" value="TreeGrafter"/>
</dbReference>
<accession>A0AAE1I2G7</accession>
<keyword evidence="3" id="KW-0347">Helicase</keyword>
<keyword evidence="4" id="KW-1185">Reference proteome</keyword>
<feature type="compositionally biased region" description="Gly residues" evidence="1">
    <location>
        <begin position="54"/>
        <end position="75"/>
    </location>
</feature>
<dbReference type="PANTHER" id="PTHR31927">
    <property type="entry name" value="FI07246P-RELATED-RELATED"/>
    <property type="match status" value="1"/>
</dbReference>
<feature type="domain" description="DUF243" evidence="2">
    <location>
        <begin position="144"/>
        <end position="243"/>
    </location>
</feature>
<evidence type="ECO:0000313" key="4">
    <source>
        <dbReference type="Proteomes" id="UP001219518"/>
    </source>
</evidence>
<name>A0AAE1I2G7_9NEOP</name>
<reference evidence="3" key="2">
    <citation type="journal article" date="2023" name="BMC Genomics">
        <title>Pest status, molecular evolution, and epigenetic factors derived from the genome assembly of Frankliniella fusca, a thysanopteran phytovirus vector.</title>
        <authorList>
            <person name="Catto M.A."/>
            <person name="Labadie P.E."/>
            <person name="Jacobson A.L."/>
            <person name="Kennedy G.G."/>
            <person name="Srinivasan R."/>
            <person name="Hunt B.G."/>
        </authorList>
    </citation>
    <scope>NUCLEOTIDE SEQUENCE</scope>
    <source>
        <strain evidence="3">PL_HMW_Pooled</strain>
    </source>
</reference>
<proteinExistence type="predicted"/>
<dbReference type="Pfam" id="PF03103">
    <property type="entry name" value="DUF243"/>
    <property type="match status" value="1"/>
</dbReference>
<comment type="caution">
    <text evidence="3">The sequence shown here is derived from an EMBL/GenBank/DDBJ whole genome shotgun (WGS) entry which is preliminary data.</text>
</comment>
<dbReference type="SMART" id="SM00690">
    <property type="entry name" value="DM5"/>
    <property type="match status" value="1"/>
</dbReference>
<keyword evidence="3" id="KW-0067">ATP-binding</keyword>
<evidence type="ECO:0000256" key="1">
    <source>
        <dbReference type="SAM" id="MobiDB-lite"/>
    </source>
</evidence>
<dbReference type="GO" id="GO:0004386">
    <property type="term" value="F:helicase activity"/>
    <property type="evidence" value="ECO:0007669"/>
    <property type="project" value="UniProtKB-KW"/>
</dbReference>
<keyword evidence="3" id="KW-0378">Hydrolase</keyword>
<dbReference type="AlphaFoldDB" id="A0AAE1I2G7"/>
<dbReference type="GO" id="GO:0008010">
    <property type="term" value="F:structural constituent of chitin-based larval cuticle"/>
    <property type="evidence" value="ECO:0007669"/>
    <property type="project" value="TreeGrafter"/>
</dbReference>
<keyword evidence="3" id="KW-0547">Nucleotide-binding</keyword>
<feature type="region of interest" description="Disordered" evidence="1">
    <location>
        <begin position="246"/>
        <end position="306"/>
    </location>
</feature>
<dbReference type="EMBL" id="JAHWGI010001430">
    <property type="protein sequence ID" value="KAK3931813.1"/>
    <property type="molecule type" value="Genomic_DNA"/>
</dbReference>
<evidence type="ECO:0000313" key="3">
    <source>
        <dbReference type="EMBL" id="KAK3931813.1"/>
    </source>
</evidence>
<evidence type="ECO:0000259" key="2">
    <source>
        <dbReference type="SMART" id="SM00690"/>
    </source>
</evidence>
<sequence>MIEACSWWTAITDHRGILALAALAHARPEAGYSYNAPAPAPLPSSSYGTPSSGSGLGLSSGGHGGLGGGHGGGLGGGHGGAGSSFGSSGLGFSGISSGFSGSSFGGGQQSFSSGSSFGGSSFSSGGGSFGSSGSSFGGYQSQAPLISKHVYVHVAPEEPEIQRPARINAPSQPRKHYKIVFIKAPTAPTPTAAQVQLPQQDEEKTIIYVLSKKPEDQAEINVQAAAPTTPTKPEVYFIKYNTKKDQSGGLSLSAANAPSSSYGVPSSISANAAAPSNSYIPAPIPQAAAPSSSYGVPSSHGSHGGY</sequence>
<reference evidence="3" key="1">
    <citation type="submission" date="2021-07" db="EMBL/GenBank/DDBJ databases">
        <authorList>
            <person name="Catto M.A."/>
            <person name="Jacobson A."/>
            <person name="Kennedy G."/>
            <person name="Labadie P."/>
            <person name="Hunt B.G."/>
            <person name="Srinivasan R."/>
        </authorList>
    </citation>
    <scope>NUCLEOTIDE SEQUENCE</scope>
    <source>
        <strain evidence="3">PL_HMW_Pooled</strain>
        <tissue evidence="3">Head</tissue>
    </source>
</reference>